<feature type="domain" description="HotDog ACOT-type" evidence="5">
    <location>
        <begin position="295"/>
        <end position="423"/>
    </location>
</feature>
<keyword evidence="3" id="KW-0809">Transit peptide</keyword>
<keyword evidence="2 6" id="KW-0378">Hydrolase</keyword>
<dbReference type="CDD" id="cd03442">
    <property type="entry name" value="BFIT_BACH"/>
    <property type="match status" value="2"/>
</dbReference>
<dbReference type="FunFam" id="3.10.129.10:FF:000032">
    <property type="entry name" value="Acyl-CoA thioester hydrolase"/>
    <property type="match status" value="1"/>
</dbReference>
<keyword evidence="7" id="KW-1185">Reference proteome</keyword>
<sequence>MNPMRILLQPGMKQYTPFVSSSLVNRSHLSAFTSNSWHRRFSTTPTDPTTTNSNEKSSNRQYASRLKGPIVNQLWTQRELAKEAVRNSIIDMERPRPPSESITTISYPFSTDEFLKEQYRNPFGQMRFGKVLEDLDALAGNIAFAHVQDPDMTIVTASVDRIRLSAPPNLDADQHLSGKVTYVGTSSMEIRMQCKNEQHGEDPWMEAYFTFVAVDPETKRPLKIPPLDPQTWLEKDQFEAGKRRAQNRKEERKRRQNFGNPLDPAVEKEALRMLREAGPLKNIPSLANPHNILVTHTKQQNCEIAQPQTSNLANQIFGGFLMRRAFELSYATAYVFGGARPRFLEVDEVSFSIPVHVGDLTNFQSHVIYTEVQDEIKDFNLFRGQKNVPLVSVEVEAWIVEPEIASAKLSNRFNFTFALPSGTPCRRVMPSNMEEARRMAIRMKIEHGEL</sequence>
<dbReference type="PANTHER" id="PTHR12655:SF0">
    <property type="entry name" value="ACYL-COENZYME A THIOESTERASE 9, MITOCHONDRIAL"/>
    <property type="match status" value="1"/>
</dbReference>
<feature type="compositionally biased region" description="Polar residues" evidence="4">
    <location>
        <begin position="52"/>
        <end position="62"/>
    </location>
</feature>
<evidence type="ECO:0000313" key="6">
    <source>
        <dbReference type="EMBL" id="KAG7341699.1"/>
    </source>
</evidence>
<proteinExistence type="inferred from homology"/>
<evidence type="ECO:0000259" key="5">
    <source>
        <dbReference type="PROSITE" id="PS51770"/>
    </source>
</evidence>
<feature type="region of interest" description="Disordered" evidence="4">
    <location>
        <begin position="222"/>
        <end position="262"/>
    </location>
</feature>
<reference evidence="6" key="2">
    <citation type="submission" date="2021-04" db="EMBL/GenBank/DDBJ databases">
        <authorList>
            <person name="Podell S."/>
        </authorList>
    </citation>
    <scope>NUCLEOTIDE SEQUENCE</scope>
    <source>
        <strain evidence="6">Hildebrandi</strain>
    </source>
</reference>
<comment type="similarity">
    <text evidence="1">Belongs to the acyl coenzyme A hydrolase family.</text>
</comment>
<dbReference type="GO" id="GO:0047617">
    <property type="term" value="F:fatty acyl-CoA hydrolase activity"/>
    <property type="evidence" value="ECO:0007669"/>
    <property type="project" value="TreeGrafter"/>
</dbReference>
<evidence type="ECO:0000256" key="1">
    <source>
        <dbReference type="ARBA" id="ARBA00010458"/>
    </source>
</evidence>
<reference evidence="6" key="1">
    <citation type="journal article" date="2021" name="Sci. Rep.">
        <title>Diploid genomic architecture of Nitzschia inconspicua, an elite biomass production diatom.</title>
        <authorList>
            <person name="Oliver A."/>
            <person name="Podell S."/>
            <person name="Pinowska A."/>
            <person name="Traller J.C."/>
            <person name="Smith S.R."/>
            <person name="McClure R."/>
            <person name="Beliaev A."/>
            <person name="Bohutskyi P."/>
            <person name="Hill E.A."/>
            <person name="Rabines A."/>
            <person name="Zheng H."/>
            <person name="Allen L.Z."/>
            <person name="Kuo A."/>
            <person name="Grigoriev I.V."/>
            <person name="Allen A.E."/>
            <person name="Hazlebeck D."/>
            <person name="Allen E.E."/>
        </authorList>
    </citation>
    <scope>NUCLEOTIDE SEQUENCE</scope>
    <source>
        <strain evidence="6">Hildebrandi</strain>
    </source>
</reference>
<comment type="caution">
    <text evidence="6">The sequence shown here is derived from an EMBL/GenBank/DDBJ whole genome shotgun (WGS) entry which is preliminary data.</text>
</comment>
<dbReference type="OrthoDB" id="331699at2759"/>
<dbReference type="PANTHER" id="PTHR12655">
    <property type="entry name" value="ACYL-COA THIOESTERASE"/>
    <property type="match status" value="1"/>
</dbReference>
<dbReference type="EMBL" id="JAGRRH010000026">
    <property type="protein sequence ID" value="KAG7341699.1"/>
    <property type="molecule type" value="Genomic_DNA"/>
</dbReference>
<name>A0A9K3PE32_9STRA</name>
<dbReference type="InterPro" id="IPR033120">
    <property type="entry name" value="HOTDOG_ACOT"/>
</dbReference>
<evidence type="ECO:0000313" key="7">
    <source>
        <dbReference type="Proteomes" id="UP000693970"/>
    </source>
</evidence>
<dbReference type="PROSITE" id="PS51770">
    <property type="entry name" value="HOTDOG_ACOT"/>
    <property type="match status" value="2"/>
</dbReference>
<evidence type="ECO:0000256" key="3">
    <source>
        <dbReference type="ARBA" id="ARBA00022946"/>
    </source>
</evidence>
<feature type="domain" description="HotDog ACOT-type" evidence="5">
    <location>
        <begin position="105"/>
        <end position="217"/>
    </location>
</feature>
<gene>
    <name evidence="6" type="ORF">IV203_023652</name>
</gene>
<organism evidence="6 7">
    <name type="scientific">Nitzschia inconspicua</name>
    <dbReference type="NCBI Taxonomy" id="303405"/>
    <lineage>
        <taxon>Eukaryota</taxon>
        <taxon>Sar</taxon>
        <taxon>Stramenopiles</taxon>
        <taxon>Ochrophyta</taxon>
        <taxon>Bacillariophyta</taxon>
        <taxon>Bacillariophyceae</taxon>
        <taxon>Bacillariophycidae</taxon>
        <taxon>Bacillariales</taxon>
        <taxon>Bacillariaceae</taxon>
        <taxon>Nitzschia</taxon>
    </lineage>
</organism>
<feature type="compositionally biased region" description="Basic and acidic residues" evidence="4">
    <location>
        <begin position="233"/>
        <end position="250"/>
    </location>
</feature>
<dbReference type="AlphaFoldDB" id="A0A9K3PE32"/>
<evidence type="ECO:0000256" key="2">
    <source>
        <dbReference type="ARBA" id="ARBA00022801"/>
    </source>
</evidence>
<dbReference type="Proteomes" id="UP000693970">
    <property type="component" value="Unassembled WGS sequence"/>
</dbReference>
<dbReference type="GO" id="GO:0006637">
    <property type="term" value="P:acyl-CoA metabolic process"/>
    <property type="evidence" value="ECO:0007669"/>
    <property type="project" value="TreeGrafter"/>
</dbReference>
<evidence type="ECO:0000256" key="4">
    <source>
        <dbReference type="SAM" id="MobiDB-lite"/>
    </source>
</evidence>
<accession>A0A9K3PE32</accession>
<protein>
    <submittedName>
        <fullName evidence="6">Acyl-CoA hydrolase</fullName>
    </submittedName>
</protein>
<feature type="region of interest" description="Disordered" evidence="4">
    <location>
        <begin position="38"/>
        <end position="62"/>
    </location>
</feature>